<keyword evidence="3" id="KW-1185">Reference proteome</keyword>
<evidence type="ECO:0000313" key="4">
    <source>
        <dbReference type="Proteomes" id="UP000663852"/>
    </source>
</evidence>
<gene>
    <name evidence="2" type="ORF">EDS130_LOCUS43351</name>
    <name evidence="1" type="ORF">XAT740_LOCUS4899</name>
</gene>
<reference evidence="2" key="1">
    <citation type="submission" date="2021-02" db="EMBL/GenBank/DDBJ databases">
        <authorList>
            <person name="Nowell W R."/>
        </authorList>
    </citation>
    <scope>NUCLEOTIDE SEQUENCE</scope>
</reference>
<dbReference type="EMBL" id="CAJNOR010000206">
    <property type="protein sequence ID" value="CAF0839665.1"/>
    <property type="molecule type" value="Genomic_DNA"/>
</dbReference>
<name>A0A815TX65_ADIRI</name>
<accession>A0A815TX65</accession>
<comment type="caution">
    <text evidence="2">The sequence shown here is derived from an EMBL/GenBank/DDBJ whole genome shotgun (WGS) entry which is preliminary data.</text>
</comment>
<dbReference type="Proteomes" id="UP000663828">
    <property type="component" value="Unassembled WGS sequence"/>
</dbReference>
<sequence>MESHTKIIEVISNIGYYLLNYVDGVDATNFIQVLELSGQFCSLATTADHVFLRIVKKFNSYDPIMIAEEAYEHYLHECDVVNFRLISLEKHDLLLKQPEQRLFVYPCFSIEAFNKLSKTYRTPLFQCYSRLISFNTDFYCSEYGLINYDLYAQTIGSNRSLNVHEKKLFKASTFFQMQNGPHPRTNTTFVNTVKQFRKNFDARFSSIYWIDAIDFSKFAIVGGCVLNALCHSPFPDTREQDINLVYPLGYSFDFEASVMQCIDILRDITAQYSKQEIIIEQTPGSLRYDIHLPCGIKLNFFYIAATQHFKNSLWSILNSFDIDLCQVGYTGKQLVSTFAFLQAVATKSFIVYSLHGGITKEVYIRIEKYSKRGFTLLEPINFDGNFTLIMKKPSLPLYRAEHRNFIDDDGEIQTATVEYWRQPARNIDTFDIQERFIAAL</sequence>
<protein>
    <submittedName>
        <fullName evidence="2">Uncharacterized protein</fullName>
    </submittedName>
</protein>
<evidence type="ECO:0000313" key="1">
    <source>
        <dbReference type="EMBL" id="CAF0839665.1"/>
    </source>
</evidence>
<dbReference type="Proteomes" id="UP000663852">
    <property type="component" value="Unassembled WGS sequence"/>
</dbReference>
<dbReference type="OrthoDB" id="539213at2759"/>
<evidence type="ECO:0000313" key="3">
    <source>
        <dbReference type="Proteomes" id="UP000663828"/>
    </source>
</evidence>
<dbReference type="EMBL" id="CAJNOJ010000706">
    <property type="protein sequence ID" value="CAF1512724.1"/>
    <property type="molecule type" value="Genomic_DNA"/>
</dbReference>
<proteinExistence type="predicted"/>
<organism evidence="2 4">
    <name type="scientific">Adineta ricciae</name>
    <name type="common">Rotifer</name>
    <dbReference type="NCBI Taxonomy" id="249248"/>
    <lineage>
        <taxon>Eukaryota</taxon>
        <taxon>Metazoa</taxon>
        <taxon>Spiralia</taxon>
        <taxon>Gnathifera</taxon>
        <taxon>Rotifera</taxon>
        <taxon>Eurotatoria</taxon>
        <taxon>Bdelloidea</taxon>
        <taxon>Adinetida</taxon>
        <taxon>Adinetidae</taxon>
        <taxon>Adineta</taxon>
    </lineage>
</organism>
<evidence type="ECO:0000313" key="2">
    <source>
        <dbReference type="EMBL" id="CAF1512724.1"/>
    </source>
</evidence>
<dbReference type="AlphaFoldDB" id="A0A815TX65"/>